<dbReference type="RefSeq" id="WP_142713151.1">
    <property type="nucleotide sequence ID" value="NZ_FXTH01000002.1"/>
</dbReference>
<dbReference type="InterPro" id="IPR039426">
    <property type="entry name" value="TonB-dep_rcpt-like"/>
</dbReference>
<dbReference type="Gene3D" id="2.170.130.10">
    <property type="entry name" value="TonB-dependent receptor, plug domain"/>
    <property type="match status" value="1"/>
</dbReference>
<comment type="subcellular location">
    <subcellularLocation>
        <location evidence="1 10">Cell outer membrane</location>
        <topology evidence="1 10">Multi-pass membrane protein</topology>
    </subcellularLocation>
</comment>
<evidence type="ECO:0000256" key="11">
    <source>
        <dbReference type="SAM" id="SignalP"/>
    </source>
</evidence>
<dbReference type="EMBL" id="FXTH01000002">
    <property type="protein sequence ID" value="SMO43124.1"/>
    <property type="molecule type" value="Genomic_DNA"/>
</dbReference>
<evidence type="ECO:0000256" key="4">
    <source>
        <dbReference type="ARBA" id="ARBA00022692"/>
    </source>
</evidence>
<keyword evidence="2 10" id="KW-0813">Transport</keyword>
<keyword evidence="7 10" id="KW-0472">Membrane</keyword>
<reference evidence="13 14" key="1">
    <citation type="submission" date="2017-05" db="EMBL/GenBank/DDBJ databases">
        <authorList>
            <person name="Varghese N."/>
            <person name="Submissions S."/>
        </authorList>
    </citation>
    <scope>NUCLEOTIDE SEQUENCE [LARGE SCALE GENOMIC DNA]</scope>
    <source>
        <strain evidence="13 14">DSM 21194</strain>
    </source>
</reference>
<evidence type="ECO:0000256" key="3">
    <source>
        <dbReference type="ARBA" id="ARBA00022452"/>
    </source>
</evidence>
<dbReference type="Proteomes" id="UP000317593">
    <property type="component" value="Unassembled WGS sequence"/>
</dbReference>
<name>A0A521B7Q4_9BACT</name>
<evidence type="ECO:0000259" key="12">
    <source>
        <dbReference type="Pfam" id="PF00593"/>
    </source>
</evidence>
<evidence type="ECO:0000256" key="8">
    <source>
        <dbReference type="ARBA" id="ARBA00023170"/>
    </source>
</evidence>
<keyword evidence="5 11" id="KW-0732">Signal</keyword>
<keyword evidence="3 10" id="KW-1134">Transmembrane beta strand</keyword>
<keyword evidence="9 10" id="KW-0998">Cell outer membrane</keyword>
<evidence type="ECO:0000256" key="2">
    <source>
        <dbReference type="ARBA" id="ARBA00022448"/>
    </source>
</evidence>
<dbReference type="Gene3D" id="2.40.170.20">
    <property type="entry name" value="TonB-dependent receptor, beta-barrel domain"/>
    <property type="match status" value="1"/>
</dbReference>
<evidence type="ECO:0000313" key="14">
    <source>
        <dbReference type="Proteomes" id="UP000317593"/>
    </source>
</evidence>
<dbReference type="InterPro" id="IPR036942">
    <property type="entry name" value="Beta-barrel_TonB_sf"/>
</dbReference>
<evidence type="ECO:0000256" key="5">
    <source>
        <dbReference type="ARBA" id="ARBA00022729"/>
    </source>
</evidence>
<evidence type="ECO:0000256" key="9">
    <source>
        <dbReference type="ARBA" id="ARBA00023237"/>
    </source>
</evidence>
<dbReference type="PROSITE" id="PS52016">
    <property type="entry name" value="TONB_DEPENDENT_REC_3"/>
    <property type="match status" value="1"/>
</dbReference>
<comment type="similarity">
    <text evidence="10">Belongs to the TonB-dependent receptor family.</text>
</comment>
<keyword evidence="6" id="KW-0798">TonB box</keyword>
<feature type="chain" id="PRO_5022234351" evidence="11">
    <location>
        <begin position="24"/>
        <end position="641"/>
    </location>
</feature>
<dbReference type="Pfam" id="PF00593">
    <property type="entry name" value="TonB_dep_Rec_b-barrel"/>
    <property type="match status" value="1"/>
</dbReference>
<evidence type="ECO:0000256" key="1">
    <source>
        <dbReference type="ARBA" id="ARBA00004571"/>
    </source>
</evidence>
<gene>
    <name evidence="13" type="ORF">SAMN06265218_102273</name>
</gene>
<evidence type="ECO:0000313" key="13">
    <source>
        <dbReference type="EMBL" id="SMO43124.1"/>
    </source>
</evidence>
<dbReference type="AlphaFoldDB" id="A0A521B7Q4"/>
<keyword evidence="4 10" id="KW-0812">Transmembrane</keyword>
<dbReference type="PANTHER" id="PTHR30069">
    <property type="entry name" value="TONB-DEPENDENT OUTER MEMBRANE RECEPTOR"/>
    <property type="match status" value="1"/>
</dbReference>
<evidence type="ECO:0000256" key="6">
    <source>
        <dbReference type="ARBA" id="ARBA00023077"/>
    </source>
</evidence>
<proteinExistence type="inferred from homology"/>
<evidence type="ECO:0000256" key="7">
    <source>
        <dbReference type="ARBA" id="ARBA00023136"/>
    </source>
</evidence>
<dbReference type="GO" id="GO:0009279">
    <property type="term" value="C:cell outer membrane"/>
    <property type="evidence" value="ECO:0007669"/>
    <property type="project" value="UniProtKB-SubCell"/>
</dbReference>
<evidence type="ECO:0000256" key="10">
    <source>
        <dbReference type="PROSITE-ProRule" id="PRU01360"/>
    </source>
</evidence>
<dbReference type="GO" id="GO:0015344">
    <property type="term" value="F:siderophore uptake transmembrane transporter activity"/>
    <property type="evidence" value="ECO:0007669"/>
    <property type="project" value="TreeGrafter"/>
</dbReference>
<feature type="signal peptide" evidence="11">
    <location>
        <begin position="1"/>
        <end position="23"/>
    </location>
</feature>
<dbReference type="PANTHER" id="PTHR30069:SF29">
    <property type="entry name" value="HEMOGLOBIN AND HEMOGLOBIN-HAPTOGLOBIN-BINDING PROTEIN 1-RELATED"/>
    <property type="match status" value="1"/>
</dbReference>
<feature type="domain" description="TonB-dependent receptor-like beta-barrel" evidence="12">
    <location>
        <begin position="146"/>
        <end position="613"/>
    </location>
</feature>
<protein>
    <submittedName>
        <fullName evidence="13">Outer membrane cobalamin receptor protein</fullName>
    </submittedName>
</protein>
<keyword evidence="8 13" id="KW-0675">Receptor</keyword>
<dbReference type="SUPFAM" id="SSF56935">
    <property type="entry name" value="Porins"/>
    <property type="match status" value="1"/>
</dbReference>
<dbReference type="OrthoDB" id="9762903at2"/>
<dbReference type="InterPro" id="IPR000531">
    <property type="entry name" value="Beta-barrel_TonB"/>
</dbReference>
<organism evidence="13 14">
    <name type="scientific">Fodinibius sediminis</name>
    <dbReference type="NCBI Taxonomy" id="1214077"/>
    <lineage>
        <taxon>Bacteria</taxon>
        <taxon>Pseudomonadati</taxon>
        <taxon>Balneolota</taxon>
        <taxon>Balneolia</taxon>
        <taxon>Balneolales</taxon>
        <taxon>Balneolaceae</taxon>
        <taxon>Fodinibius</taxon>
    </lineage>
</organism>
<keyword evidence="14" id="KW-1185">Reference proteome</keyword>
<dbReference type="InterPro" id="IPR037066">
    <property type="entry name" value="Plug_dom_sf"/>
</dbReference>
<dbReference type="GO" id="GO:0044718">
    <property type="term" value="P:siderophore transmembrane transport"/>
    <property type="evidence" value="ECO:0007669"/>
    <property type="project" value="TreeGrafter"/>
</dbReference>
<sequence>MTLIYRPFSAALGLCVVMLFNQAAFSQTIADTLLLKEVEVVATRIEQPLEYQPTRVGVIDSMQLRLMQDVSIDRLLASHSSLFIKSQGPGSMATASQRGLSSEQIQVLWEGIPINSPLLGQTDLSLLPASFFSEVQVSSGTPSSAFGGGSLSGALYLGSDWEQRDYFSARQGTGSFGQWQTSVQSGYTTDNLRFSVRGLYEYSENDFQYYNRAYDQLEKRRHNRTERMHVMASLGGGDGSSPWKSVVWIADSKNQIPGNVLQDDSKARQEDQSLRWLSTYRTHWGTAEVSIRNFLERVELDYFDSQLNTRSLSTHRRWLVSSNIRSSVGQHLLMKGEVSTALTGVDNGNYVSSRGRRQLSILTNPEMTFLDHRMRIYPALRMDAYSDFGAVLSPSLGVNYELRANSLFVRGQLSRDFNPPTFNALYWGQGGDPNLKAERSNTAEVGFILTPRYLPVFSSVELTGYYSEVDNGIRWYPGPDGVYSPSNVEQLRTRGVEIHTESSLPLPADWQVRAEQSGSLNRTEITKPRFPGDAAVGHQARYTPKWKYQASVSLQKGMGSALLQYRAVGRRFTTDTEDRRDSLDPYQLLDLRLQAEREIWSFNISVQGGINNLFNTNYEIIQWYAMPQRNFSFSLTATYHL</sequence>
<accession>A0A521B7Q4</accession>